<sequence length="135" mass="15396">MLGNSPISWCSKKQGIVALSSCEAEYVAASFAACQANWIEMLLSELKAVEVTKMKLLVDNKSAIDLANNPVSHGRSKHIERRFHFLRDQVNKERLELDYCNTEIQLADILTKPMKKERFDDLKKLIGMDSLENMH</sequence>
<evidence type="ECO:0000313" key="2">
    <source>
        <dbReference type="Proteomes" id="UP000236291"/>
    </source>
</evidence>
<evidence type="ECO:0008006" key="3">
    <source>
        <dbReference type="Google" id="ProtNLM"/>
    </source>
</evidence>
<dbReference type="PANTHER" id="PTHR11439">
    <property type="entry name" value="GAG-POL-RELATED RETROTRANSPOSON"/>
    <property type="match status" value="1"/>
</dbReference>
<reference evidence="1 2" key="1">
    <citation type="journal article" date="2014" name="Am. J. Bot.">
        <title>Genome assembly and annotation for red clover (Trifolium pratense; Fabaceae).</title>
        <authorList>
            <person name="Istvanek J."/>
            <person name="Jaros M."/>
            <person name="Krenek A."/>
            <person name="Repkova J."/>
        </authorList>
    </citation>
    <scope>NUCLEOTIDE SEQUENCE [LARGE SCALE GENOMIC DNA]</scope>
    <source>
        <strain evidence="2">cv. Tatra</strain>
        <tissue evidence="1">Young leaves</tissue>
    </source>
</reference>
<evidence type="ECO:0000313" key="1">
    <source>
        <dbReference type="EMBL" id="PNX59063.1"/>
    </source>
</evidence>
<comment type="caution">
    <text evidence="1">The sequence shown here is derived from an EMBL/GenBank/DDBJ whole genome shotgun (WGS) entry which is preliminary data.</text>
</comment>
<accession>A0A2K3JYC4</accession>
<organism evidence="1 2">
    <name type="scientific">Trifolium pratense</name>
    <name type="common">Red clover</name>
    <dbReference type="NCBI Taxonomy" id="57577"/>
    <lineage>
        <taxon>Eukaryota</taxon>
        <taxon>Viridiplantae</taxon>
        <taxon>Streptophyta</taxon>
        <taxon>Embryophyta</taxon>
        <taxon>Tracheophyta</taxon>
        <taxon>Spermatophyta</taxon>
        <taxon>Magnoliopsida</taxon>
        <taxon>eudicotyledons</taxon>
        <taxon>Gunneridae</taxon>
        <taxon>Pentapetalae</taxon>
        <taxon>rosids</taxon>
        <taxon>fabids</taxon>
        <taxon>Fabales</taxon>
        <taxon>Fabaceae</taxon>
        <taxon>Papilionoideae</taxon>
        <taxon>50 kb inversion clade</taxon>
        <taxon>NPAAA clade</taxon>
        <taxon>Hologalegina</taxon>
        <taxon>IRL clade</taxon>
        <taxon>Trifolieae</taxon>
        <taxon>Trifolium</taxon>
    </lineage>
</organism>
<dbReference type="PANTHER" id="PTHR11439:SF515">
    <property type="entry name" value="GAG-POL POLYPROTEIN"/>
    <property type="match status" value="1"/>
</dbReference>
<gene>
    <name evidence="1" type="ORF">L195_g059500</name>
</gene>
<proteinExistence type="predicted"/>
<protein>
    <recommendedName>
        <fullName evidence="3">Cationic amino acid transporter 1-like protein</fullName>
    </recommendedName>
</protein>
<name>A0A2K3JYC4_TRIPR</name>
<dbReference type="STRING" id="57577.A0A2K3JYC4"/>
<dbReference type="CDD" id="cd09272">
    <property type="entry name" value="RNase_HI_RT_Ty1"/>
    <property type="match status" value="1"/>
</dbReference>
<dbReference type="AlphaFoldDB" id="A0A2K3JYC4"/>
<dbReference type="EMBL" id="ASHM01130328">
    <property type="protein sequence ID" value="PNX59063.1"/>
    <property type="molecule type" value="Genomic_DNA"/>
</dbReference>
<reference evidence="1 2" key="2">
    <citation type="journal article" date="2017" name="Front. Plant Sci.">
        <title>Gene Classification and Mining of Molecular Markers Useful in Red Clover (Trifolium pratense) Breeding.</title>
        <authorList>
            <person name="Istvanek J."/>
            <person name="Dluhosova J."/>
            <person name="Dluhos P."/>
            <person name="Patkova L."/>
            <person name="Nedelnik J."/>
            <person name="Repkova J."/>
        </authorList>
    </citation>
    <scope>NUCLEOTIDE SEQUENCE [LARGE SCALE GENOMIC DNA]</scope>
    <source>
        <strain evidence="2">cv. Tatra</strain>
        <tissue evidence="1">Young leaves</tissue>
    </source>
</reference>
<dbReference type="Proteomes" id="UP000236291">
    <property type="component" value="Unassembled WGS sequence"/>
</dbReference>